<dbReference type="Proteomes" id="UP001229346">
    <property type="component" value="Unassembled WGS sequence"/>
</dbReference>
<evidence type="ECO:0000313" key="2">
    <source>
        <dbReference type="EMBL" id="MDQ0115747.1"/>
    </source>
</evidence>
<comment type="caution">
    <text evidence="2">The sequence shown here is derived from an EMBL/GenBank/DDBJ whole genome shotgun (WGS) entry which is preliminary data.</text>
</comment>
<sequence length="232" mass="25817">MTANNDTSSLSIYLLAGVATTTCSFNECRKKLDKLFRDDGIEPQIHVLFPYGDASRNVVRQVLEVRSDLSNRMTAGRIGGQRALHTIKQNKNNKRMLLIGHSGGGAAAYQAAKMMEEYGEDNDIRIVQVGSPKTPIDPRLQERVSYFHSVDGMGKLNDPISRIGSWGGWSAAGRAMPKWNRLKYAPGYVEGIPTVGGHADYFRHTKPYTDEQSICNLDKTIDSVRGWLKGWL</sequence>
<dbReference type="InterPro" id="IPR002921">
    <property type="entry name" value="Fungal_lipase-type"/>
</dbReference>
<name>A0ABT9U7Y9_PAEHA</name>
<proteinExistence type="predicted"/>
<evidence type="ECO:0000313" key="3">
    <source>
        <dbReference type="Proteomes" id="UP001229346"/>
    </source>
</evidence>
<gene>
    <name evidence="2" type="ORF">J2T15_005214</name>
</gene>
<dbReference type="EMBL" id="JAUSSU010000012">
    <property type="protein sequence ID" value="MDQ0115747.1"/>
    <property type="molecule type" value="Genomic_DNA"/>
</dbReference>
<dbReference type="Pfam" id="PF01764">
    <property type="entry name" value="Lipase_3"/>
    <property type="match status" value="1"/>
</dbReference>
<dbReference type="InterPro" id="IPR029058">
    <property type="entry name" value="AB_hydrolase_fold"/>
</dbReference>
<dbReference type="Gene3D" id="3.40.50.1820">
    <property type="entry name" value="alpha/beta hydrolase"/>
    <property type="match status" value="1"/>
</dbReference>
<protein>
    <recommendedName>
        <fullName evidence="1">Fungal lipase-type domain-containing protein</fullName>
    </recommendedName>
</protein>
<organism evidence="2 3">
    <name type="scientific">Paenibacillus harenae</name>
    <dbReference type="NCBI Taxonomy" id="306543"/>
    <lineage>
        <taxon>Bacteria</taxon>
        <taxon>Bacillati</taxon>
        <taxon>Bacillota</taxon>
        <taxon>Bacilli</taxon>
        <taxon>Bacillales</taxon>
        <taxon>Paenibacillaceae</taxon>
        <taxon>Paenibacillus</taxon>
    </lineage>
</organism>
<accession>A0ABT9U7Y9</accession>
<evidence type="ECO:0000259" key="1">
    <source>
        <dbReference type="Pfam" id="PF01764"/>
    </source>
</evidence>
<dbReference type="SUPFAM" id="SSF53474">
    <property type="entry name" value="alpha/beta-Hydrolases"/>
    <property type="match status" value="1"/>
</dbReference>
<feature type="domain" description="Fungal lipase-type" evidence="1">
    <location>
        <begin position="81"/>
        <end position="145"/>
    </location>
</feature>
<reference evidence="2 3" key="1">
    <citation type="submission" date="2023-07" db="EMBL/GenBank/DDBJ databases">
        <title>Sorghum-associated microbial communities from plants grown in Nebraska, USA.</title>
        <authorList>
            <person name="Schachtman D."/>
        </authorList>
    </citation>
    <scope>NUCLEOTIDE SEQUENCE [LARGE SCALE GENOMIC DNA]</scope>
    <source>
        <strain evidence="2 3">CC482</strain>
    </source>
</reference>
<keyword evidence="3" id="KW-1185">Reference proteome</keyword>
<dbReference type="RefSeq" id="WP_307207656.1">
    <property type="nucleotide sequence ID" value="NZ_JAUSSU010000012.1"/>
</dbReference>